<sequence length="66" mass="7704">MDSALVQAARQIYQFHLQYRPDVLEQTPRGVVIHRRTLRGDLIFSDFPVLLPQETFIPIQQLEQVA</sequence>
<reference evidence="1" key="1">
    <citation type="submission" date="2021-02" db="EMBL/GenBank/DDBJ databases">
        <title>The CRISPR/cas machinery reduction and long-range gene transfer in the hot spring cyanobacterium Synechococcus.</title>
        <authorList>
            <person name="Dvorak P."/>
            <person name="Jahodarova E."/>
            <person name="Hasler P."/>
            <person name="Poulickova A."/>
        </authorList>
    </citation>
    <scope>NUCLEOTIDE SEQUENCE</scope>
    <source>
        <strain evidence="1">Rupite</strain>
    </source>
</reference>
<evidence type="ECO:0000313" key="2">
    <source>
        <dbReference type="Proteomes" id="UP000830835"/>
    </source>
</evidence>
<gene>
    <name evidence="1" type="ORF">JX360_10355</name>
</gene>
<keyword evidence="2" id="KW-1185">Reference proteome</keyword>
<protein>
    <submittedName>
        <fullName evidence="1">Uncharacterized protein</fullName>
    </submittedName>
</protein>
<organism evidence="1 2">
    <name type="scientific">Thermostichus vulcanus str. 'Rupite'</name>
    <dbReference type="NCBI Taxonomy" id="2813851"/>
    <lineage>
        <taxon>Bacteria</taxon>
        <taxon>Bacillati</taxon>
        <taxon>Cyanobacteriota</taxon>
        <taxon>Cyanophyceae</taxon>
        <taxon>Thermostichales</taxon>
        <taxon>Thermostichaceae</taxon>
        <taxon>Thermostichus</taxon>
    </lineage>
</organism>
<dbReference type="RefSeq" id="WP_244350579.1">
    <property type="nucleotide sequence ID" value="NZ_JAFIRA010000025.1"/>
</dbReference>
<dbReference type="EMBL" id="JAFIRA010000025">
    <property type="protein sequence ID" value="MCJ2543302.1"/>
    <property type="molecule type" value="Genomic_DNA"/>
</dbReference>
<dbReference type="Proteomes" id="UP000830835">
    <property type="component" value="Unassembled WGS sequence"/>
</dbReference>
<comment type="caution">
    <text evidence="1">The sequence shown here is derived from an EMBL/GenBank/DDBJ whole genome shotgun (WGS) entry which is preliminary data.</text>
</comment>
<evidence type="ECO:0000313" key="1">
    <source>
        <dbReference type="EMBL" id="MCJ2543302.1"/>
    </source>
</evidence>
<proteinExistence type="predicted"/>
<accession>A0ABT0CBY3</accession>
<name>A0ABT0CBY3_THEVL</name>